<sequence>MNNELIPDRESLIKVLELIARTPDGQPFVMDEEVKMAEPAVLVGMVDAAVDDIAQRLSVNVGTGKSQRRPVVLGNQAFVSRSDKREGALMHFYQRRLQRLAADIKTSLTLPR</sequence>
<gene>
    <name evidence="1" type="ORF">SAMN05660733_07438</name>
</gene>
<dbReference type="RefSeq" id="WP_030480373.1">
    <property type="nucleotide sequence ID" value="NZ_FWYC01000020.1"/>
</dbReference>
<accession>A0A1W2FQN2</accession>
<dbReference type="STRING" id="40571.SAMN05660733_07438"/>
<reference evidence="2" key="1">
    <citation type="submission" date="2017-04" db="EMBL/GenBank/DDBJ databases">
        <authorList>
            <person name="Varghese N."/>
            <person name="Submissions S."/>
        </authorList>
    </citation>
    <scope>NUCLEOTIDE SEQUENCE [LARGE SCALE GENOMIC DNA]</scope>
    <source>
        <strain evidence="2">DSM 44073</strain>
    </source>
</reference>
<protein>
    <submittedName>
        <fullName evidence="1">Uncharacterized protein</fullName>
    </submittedName>
</protein>
<evidence type="ECO:0000313" key="1">
    <source>
        <dbReference type="EMBL" id="SMD23908.1"/>
    </source>
</evidence>
<keyword evidence="2" id="KW-1185">Reference proteome</keyword>
<proteinExistence type="predicted"/>
<name>A0A1W2FQN2_9PSEU</name>
<organism evidence="1 2">
    <name type="scientific">Lentzea albidocapillata</name>
    <dbReference type="NCBI Taxonomy" id="40571"/>
    <lineage>
        <taxon>Bacteria</taxon>
        <taxon>Bacillati</taxon>
        <taxon>Actinomycetota</taxon>
        <taxon>Actinomycetes</taxon>
        <taxon>Pseudonocardiales</taxon>
        <taxon>Pseudonocardiaceae</taxon>
        <taxon>Lentzea</taxon>
    </lineage>
</organism>
<dbReference type="Proteomes" id="UP000192840">
    <property type="component" value="Unassembled WGS sequence"/>
</dbReference>
<evidence type="ECO:0000313" key="2">
    <source>
        <dbReference type="Proteomes" id="UP000192840"/>
    </source>
</evidence>
<dbReference type="AlphaFoldDB" id="A0A1W2FQN2"/>
<dbReference type="EMBL" id="FWYC01000020">
    <property type="protein sequence ID" value="SMD23908.1"/>
    <property type="molecule type" value="Genomic_DNA"/>
</dbReference>